<dbReference type="SUPFAM" id="SSF53254">
    <property type="entry name" value="Phosphoglycerate mutase-like"/>
    <property type="match status" value="1"/>
</dbReference>
<dbReference type="InterPro" id="IPR029033">
    <property type="entry name" value="His_PPase_superfam"/>
</dbReference>
<comment type="caution">
    <text evidence="1">The sequence shown here is derived from an EMBL/GenBank/DDBJ whole genome shotgun (WGS) entry which is preliminary data.</text>
</comment>
<sequence length="160" mass="16940">MTDRTLVLLRHGKSDWSGDEADVDRPLADRGRRQAPKAGRWLAANVEGIDVAVVSPALRARSTWELVSAELAVPPTTRIDERAYAASGEELLDVVRGLDDDLTTVVLVGHNPGLEDLASLLAGRWVPLVTSALAVLSLSGSWSTAGEGPASLRASGRPPD</sequence>
<dbReference type="RefSeq" id="WP_344156557.1">
    <property type="nucleotide sequence ID" value="NZ_BAAAQR010000015.1"/>
</dbReference>
<dbReference type="PANTHER" id="PTHR47623">
    <property type="entry name" value="OS09G0287300 PROTEIN"/>
    <property type="match status" value="1"/>
</dbReference>
<keyword evidence="2" id="KW-1185">Reference proteome</keyword>
<dbReference type="Proteomes" id="UP001501771">
    <property type="component" value="Unassembled WGS sequence"/>
</dbReference>
<name>A0ABP5LUQ0_9ACTN</name>
<evidence type="ECO:0000313" key="1">
    <source>
        <dbReference type="EMBL" id="GAA2154130.1"/>
    </source>
</evidence>
<proteinExistence type="predicted"/>
<dbReference type="InterPro" id="IPR013078">
    <property type="entry name" value="His_Pase_superF_clade-1"/>
</dbReference>
<organism evidence="1 2">
    <name type="scientific">Nocardioides koreensis</name>
    <dbReference type="NCBI Taxonomy" id="433651"/>
    <lineage>
        <taxon>Bacteria</taxon>
        <taxon>Bacillati</taxon>
        <taxon>Actinomycetota</taxon>
        <taxon>Actinomycetes</taxon>
        <taxon>Propionibacteriales</taxon>
        <taxon>Nocardioidaceae</taxon>
        <taxon>Nocardioides</taxon>
    </lineage>
</organism>
<dbReference type="PANTHER" id="PTHR47623:SF1">
    <property type="entry name" value="OS09G0287300 PROTEIN"/>
    <property type="match status" value="1"/>
</dbReference>
<dbReference type="SMART" id="SM00855">
    <property type="entry name" value="PGAM"/>
    <property type="match status" value="1"/>
</dbReference>
<protein>
    <submittedName>
        <fullName evidence="1">Histidine phosphatase family protein</fullName>
    </submittedName>
</protein>
<dbReference type="Gene3D" id="3.40.50.1240">
    <property type="entry name" value="Phosphoglycerate mutase-like"/>
    <property type="match status" value="1"/>
</dbReference>
<evidence type="ECO:0000313" key="2">
    <source>
        <dbReference type="Proteomes" id="UP001501771"/>
    </source>
</evidence>
<accession>A0ABP5LUQ0</accession>
<gene>
    <name evidence="1" type="ORF">GCM10009844_39510</name>
</gene>
<reference evidence="2" key="1">
    <citation type="journal article" date="2019" name="Int. J. Syst. Evol. Microbiol.">
        <title>The Global Catalogue of Microorganisms (GCM) 10K type strain sequencing project: providing services to taxonomists for standard genome sequencing and annotation.</title>
        <authorList>
            <consortium name="The Broad Institute Genomics Platform"/>
            <consortium name="The Broad Institute Genome Sequencing Center for Infectious Disease"/>
            <person name="Wu L."/>
            <person name="Ma J."/>
        </authorList>
    </citation>
    <scope>NUCLEOTIDE SEQUENCE [LARGE SCALE GENOMIC DNA]</scope>
    <source>
        <strain evidence="2">JCM 16022</strain>
    </source>
</reference>
<dbReference type="Pfam" id="PF00300">
    <property type="entry name" value="His_Phos_1"/>
    <property type="match status" value="1"/>
</dbReference>
<dbReference type="CDD" id="cd07067">
    <property type="entry name" value="HP_PGM_like"/>
    <property type="match status" value="1"/>
</dbReference>
<dbReference type="EMBL" id="BAAAQR010000015">
    <property type="protein sequence ID" value="GAA2154130.1"/>
    <property type="molecule type" value="Genomic_DNA"/>
</dbReference>